<evidence type="ECO:0000313" key="2">
    <source>
        <dbReference type="EMBL" id="MPM53473.1"/>
    </source>
</evidence>
<dbReference type="EMBL" id="VSSQ01014356">
    <property type="protein sequence ID" value="MPM53473.1"/>
    <property type="molecule type" value="Genomic_DNA"/>
</dbReference>
<sequence length="104" mass="10904">MEGKPYAAQSVGARELCKVDFNILPCTTGSNHTVDYCPGSTGVGTDFNKTHLAVCSVKIACEVQPEGRKCSPVHFGSDQVIAASVAVLSVVVAHGILGVRRNCE</sequence>
<proteinExistence type="predicted"/>
<keyword evidence="1" id="KW-1133">Transmembrane helix</keyword>
<protein>
    <submittedName>
        <fullName evidence="2">Uncharacterized protein</fullName>
    </submittedName>
</protein>
<gene>
    <name evidence="2" type="ORF">SDC9_100241</name>
</gene>
<keyword evidence="1" id="KW-0472">Membrane</keyword>
<organism evidence="2">
    <name type="scientific">bioreactor metagenome</name>
    <dbReference type="NCBI Taxonomy" id="1076179"/>
    <lineage>
        <taxon>unclassified sequences</taxon>
        <taxon>metagenomes</taxon>
        <taxon>ecological metagenomes</taxon>
    </lineage>
</organism>
<reference evidence="2" key="1">
    <citation type="submission" date="2019-08" db="EMBL/GenBank/DDBJ databases">
        <authorList>
            <person name="Kucharzyk K."/>
            <person name="Murdoch R.W."/>
            <person name="Higgins S."/>
            <person name="Loffler F."/>
        </authorList>
    </citation>
    <scope>NUCLEOTIDE SEQUENCE</scope>
</reference>
<feature type="transmembrane region" description="Helical" evidence="1">
    <location>
        <begin position="80"/>
        <end position="99"/>
    </location>
</feature>
<dbReference type="AlphaFoldDB" id="A0A645ARI3"/>
<keyword evidence="1" id="KW-0812">Transmembrane</keyword>
<name>A0A645ARI3_9ZZZZ</name>
<evidence type="ECO:0000256" key="1">
    <source>
        <dbReference type="SAM" id="Phobius"/>
    </source>
</evidence>
<comment type="caution">
    <text evidence="2">The sequence shown here is derived from an EMBL/GenBank/DDBJ whole genome shotgun (WGS) entry which is preliminary data.</text>
</comment>
<accession>A0A645ARI3</accession>